<keyword evidence="2" id="KW-1185">Reference proteome</keyword>
<proteinExistence type="predicted"/>
<dbReference type="EMBL" id="MWWT01000001">
    <property type="protein sequence ID" value="OZG54861.1"/>
    <property type="molecule type" value="Genomic_DNA"/>
</dbReference>
<protein>
    <submittedName>
        <fullName evidence="1">Uncharacterized protein</fullName>
    </submittedName>
</protein>
<comment type="caution">
    <text evidence="1">The sequence shown here is derived from an EMBL/GenBank/DDBJ whole genome shotgun (WGS) entry which is preliminary data.</text>
</comment>
<evidence type="ECO:0000313" key="1">
    <source>
        <dbReference type="EMBL" id="OZG54861.1"/>
    </source>
</evidence>
<name>A0A261F6U9_9BIFI</name>
<sequence>MKERYGVALRIRKATPCAHHEIPDYEDCAVICTYFITHPHRQDESRSFIDPSFYIFLHLLTAIILRVYSAEHTVFFALFGVSLEGRNYWYVLLLLECLTGSGEVTEKRWERMENDGKTTS</sequence>
<organism evidence="1 2">
    <name type="scientific">Alloscardovia macacae</name>
    <dbReference type="NCBI Taxonomy" id="1160091"/>
    <lineage>
        <taxon>Bacteria</taxon>
        <taxon>Bacillati</taxon>
        <taxon>Actinomycetota</taxon>
        <taxon>Actinomycetes</taxon>
        <taxon>Bifidobacteriales</taxon>
        <taxon>Bifidobacteriaceae</taxon>
        <taxon>Alloscardovia</taxon>
    </lineage>
</organism>
<gene>
    <name evidence="1" type="ORF">ALMA_0186</name>
</gene>
<dbReference type="AlphaFoldDB" id="A0A261F6U9"/>
<reference evidence="1 2" key="1">
    <citation type="journal article" date="2017" name="BMC Genomics">
        <title>Comparative genomic and phylogenomic analyses of the Bifidobacteriaceae family.</title>
        <authorList>
            <person name="Lugli G.A."/>
            <person name="Milani C."/>
            <person name="Turroni F."/>
            <person name="Duranti S."/>
            <person name="Mancabelli L."/>
            <person name="Mangifesta M."/>
            <person name="Ferrario C."/>
            <person name="Modesto M."/>
            <person name="Mattarelli P."/>
            <person name="Jiri K."/>
            <person name="van Sinderen D."/>
            <person name="Ventura M."/>
        </authorList>
    </citation>
    <scope>NUCLEOTIDE SEQUENCE [LARGE SCALE GENOMIC DNA]</scope>
    <source>
        <strain evidence="1 2">DSM 24762</strain>
    </source>
</reference>
<dbReference type="Proteomes" id="UP000243657">
    <property type="component" value="Unassembled WGS sequence"/>
</dbReference>
<accession>A0A261F6U9</accession>
<evidence type="ECO:0000313" key="2">
    <source>
        <dbReference type="Proteomes" id="UP000243657"/>
    </source>
</evidence>